<name>A0A238D029_THIDL</name>
<organism evidence="1 2">
    <name type="scientific">Thiomonas delicata</name>
    <name type="common">Thiomonas cuprina</name>
    <dbReference type="NCBI Taxonomy" id="364030"/>
    <lineage>
        <taxon>Bacteria</taxon>
        <taxon>Pseudomonadati</taxon>
        <taxon>Pseudomonadota</taxon>
        <taxon>Betaproteobacteria</taxon>
        <taxon>Burkholderiales</taxon>
        <taxon>Thiomonas</taxon>
    </lineage>
</organism>
<dbReference type="EMBL" id="FLMQ01000034">
    <property type="protein sequence ID" value="SBP86585.1"/>
    <property type="molecule type" value="Genomic_DNA"/>
</dbReference>
<protein>
    <recommendedName>
        <fullName evidence="3">TnsE C-terminal domain-containing protein</fullName>
    </recommendedName>
</protein>
<proteinExistence type="predicted"/>
<accession>A0A238D029</accession>
<dbReference type="Proteomes" id="UP000214566">
    <property type="component" value="Unassembled WGS sequence"/>
</dbReference>
<evidence type="ECO:0008006" key="3">
    <source>
        <dbReference type="Google" id="ProtNLM"/>
    </source>
</evidence>
<evidence type="ECO:0000313" key="2">
    <source>
        <dbReference type="Proteomes" id="UP000214566"/>
    </source>
</evidence>
<keyword evidence="2" id="KW-1185">Reference proteome</keyword>
<dbReference type="OrthoDB" id="9176880at2"/>
<sequence>MSRLLIRQLTNLGPEHVEMYWLAGLVEKESGWFVRAAMRGVESGQYSKVELPIGLLPILSLGHVFARGERQSLPARGLIGQATISDTSECEEITSADIPAGLYSFDRRGSGIQRLLRYSTAQGDVLIPTIELVRFLFLHNSTLAHAIVRPGALNLLFHPEAPGYQRVLTLRFTSKLPKRCLSHQFAQEFAWIALDPGARRAWDRVCLQSIGKEYVSFTPPQLRNSVWKFRGVQQGNQWLVLELLHLTGKHHPCDELYYGHPSMKEVIRSKENAERKPGADTNGDDVSREHFVYDYELDDGQDGAKTHGEKATDIYSKQSEFDRSITVEKLLIKLDRPGGNWATEPVSTTGPMVEVRKTIKVSSGDQRLSATLPPLEFKLLKPASWDCAGDLSALAGTVQKMAQRKPQIQFGMSLCYLKTGRVFSMANRKPRVGLVVTIMPPGYPPIVLLDVERTGDVALSLIALRFRHRTTFDVVEASVQRSLDGLVDASGHWDHEVEQELSKVCACERMPKMLTPRNKADAEGQTALWAMKLLLRLGLEVAPVSSGAG</sequence>
<evidence type="ECO:0000313" key="1">
    <source>
        <dbReference type="EMBL" id="SBP86585.1"/>
    </source>
</evidence>
<gene>
    <name evidence="1" type="ORF">THIARS_40214</name>
</gene>
<dbReference type="RefSeq" id="WP_031406910.1">
    <property type="nucleotide sequence ID" value="NZ_LT592170.1"/>
</dbReference>
<reference evidence="1 2" key="1">
    <citation type="submission" date="2016-06" db="EMBL/GenBank/DDBJ databases">
        <authorList>
            <person name="Kjaerup R.B."/>
            <person name="Dalgaard T.S."/>
            <person name="Juul-Madsen H.R."/>
        </authorList>
    </citation>
    <scope>NUCLEOTIDE SEQUENCE [LARGE SCALE GENOMIC DNA]</scope>
    <source>
        <strain evidence="1 2">DSM 16361</strain>
    </source>
</reference>
<dbReference type="AlphaFoldDB" id="A0A238D029"/>